<dbReference type="SUPFAM" id="SSF50969">
    <property type="entry name" value="YVTN repeat-like/Quinoprotein amine dehydrogenase"/>
    <property type="match status" value="1"/>
</dbReference>
<accession>A0A173SAV8</accession>
<dbReference type="AlphaFoldDB" id="A0A173SAV8"/>
<organism evidence="1 2">
    <name type="scientific">Eubacterium ramulus</name>
    <dbReference type="NCBI Taxonomy" id="39490"/>
    <lineage>
        <taxon>Bacteria</taxon>
        <taxon>Bacillati</taxon>
        <taxon>Bacillota</taxon>
        <taxon>Clostridia</taxon>
        <taxon>Eubacteriales</taxon>
        <taxon>Eubacteriaceae</taxon>
        <taxon>Eubacterium</taxon>
    </lineage>
</organism>
<dbReference type="OrthoDB" id="8375at2"/>
<evidence type="ECO:0000313" key="2">
    <source>
        <dbReference type="Proteomes" id="UP000095492"/>
    </source>
</evidence>
<dbReference type="InterPro" id="IPR011044">
    <property type="entry name" value="Quino_amine_DH_bsu"/>
</dbReference>
<name>A0A173SAV8_EUBRA</name>
<dbReference type="InterPro" id="IPR013211">
    <property type="entry name" value="LVIVD"/>
</dbReference>
<sequence length="466" mass="52363">MADKFYAKGPGNNGYIKNLEVLDFNPWNGKSGVFQMQVYKTAEGKYYLYGSCFGGSQNGVLIADITDPEHTRFVKHLQLLDPEEYPTTSTPKIQVADDLLICAMTAGSGPGALVEQSELMNMKCQAGIQIWSLKEDPENPKYLGYWDCGVPHSIGVHRFMYNGGPYVYLSCESERFEGMIMRIVDISDPTNPHEVGNWWAPHQFVDGYPCRTVDHHAGHVPSFMDKGWMHGPPFRRDDGIMFCGYGGDGLYVLDATDVTRPHLLGQLKFMPAFSSHLAGARTHTALPLPGRDLCVVTNEGERFQFFPEGSIKEAQAMNNIHMVDVSDPTHPTLIAEFPYPEVPEDFPYPNFNVMNLGCQGPFGPHNLHEPMSNKPWLEQRGDRVYCCYFAAGLRIYDVSDPYYIKELAYFIPPNPNKKPEDSFFPGLPGPRNAMTEDCCVDDRGYIYVTCFDDGFYVLKRTGAADN</sequence>
<gene>
    <name evidence="1" type="ORF">ERS852448_00850</name>
</gene>
<proteinExistence type="predicted"/>
<dbReference type="EMBL" id="CYYA01000004">
    <property type="protein sequence ID" value="CUM86859.1"/>
    <property type="molecule type" value="Genomic_DNA"/>
</dbReference>
<protein>
    <submittedName>
        <fullName evidence="1">Uncharacterized conserved protein</fullName>
    </submittedName>
</protein>
<dbReference type="RefSeq" id="WP_055289552.1">
    <property type="nucleotide sequence ID" value="NZ_CP173382.1"/>
</dbReference>
<dbReference type="STRING" id="39490.ERS852448_00850"/>
<evidence type="ECO:0000313" key="1">
    <source>
        <dbReference type="EMBL" id="CUM86859.1"/>
    </source>
</evidence>
<dbReference type="Proteomes" id="UP000095492">
    <property type="component" value="Unassembled WGS sequence"/>
</dbReference>
<dbReference type="GeneID" id="97391307"/>
<reference evidence="1 2" key="1">
    <citation type="submission" date="2015-09" db="EMBL/GenBank/DDBJ databases">
        <authorList>
            <consortium name="Pathogen Informatics"/>
        </authorList>
    </citation>
    <scope>NUCLEOTIDE SEQUENCE [LARGE SCALE GENOMIC DNA]</scope>
    <source>
        <strain evidence="1 2">2789STDY5608891</strain>
    </source>
</reference>
<dbReference type="Pfam" id="PF08309">
    <property type="entry name" value="LVIVD"/>
    <property type="match status" value="2"/>
</dbReference>